<dbReference type="OrthoDB" id="3246206at2759"/>
<feature type="region of interest" description="Disordered" evidence="1">
    <location>
        <begin position="61"/>
        <end position="104"/>
    </location>
</feature>
<sequence length="378" mass="40658">MPAPVALYVVAVFGVAAAGFAFHQFVYEPHIAPKIETWAESFLERRRQRKMQLRGLVPAHIVHEHSDENGARRATDRKGHSADGLLDKKGHRDDHSDDDDDDAHFGMSIELERLVAKERDEWRDSGSASGLRRRKTAGTMDESNHFIPYPPISPTHVIFDSSVPPSPSSLEGRSISSSPVSSHRSSVQSSTANSPSPLVIRLAESRQPLHNMSRNSSPRLPTPISNSSVVSTRALTPNVTDEGSFHSAYSSRGSTLHVSPVTGPAVPSSEVHIAAGTDVLSPSPIHLNIPLAALQRTESPFSDIFSVATSGTMSSMGSPRVRSPNTDSGLDLPSDEEFDVLSPRSGMFSPPSVPGDDLFDLASDASSWASVGHRSPSP</sequence>
<name>A0A1C7M0V7_GRIFR</name>
<keyword evidence="3" id="KW-1185">Reference proteome</keyword>
<evidence type="ECO:0000313" key="2">
    <source>
        <dbReference type="EMBL" id="OBZ70378.1"/>
    </source>
</evidence>
<dbReference type="EMBL" id="LUGG01000014">
    <property type="protein sequence ID" value="OBZ70378.1"/>
    <property type="molecule type" value="Genomic_DNA"/>
</dbReference>
<dbReference type="AlphaFoldDB" id="A0A1C7M0V7"/>
<feature type="region of interest" description="Disordered" evidence="1">
    <location>
        <begin position="312"/>
        <end position="360"/>
    </location>
</feature>
<evidence type="ECO:0000256" key="1">
    <source>
        <dbReference type="SAM" id="MobiDB-lite"/>
    </source>
</evidence>
<organism evidence="2 3">
    <name type="scientific">Grifola frondosa</name>
    <name type="common">Maitake</name>
    <name type="synonym">Polyporus frondosus</name>
    <dbReference type="NCBI Taxonomy" id="5627"/>
    <lineage>
        <taxon>Eukaryota</taxon>
        <taxon>Fungi</taxon>
        <taxon>Dikarya</taxon>
        <taxon>Basidiomycota</taxon>
        <taxon>Agaricomycotina</taxon>
        <taxon>Agaricomycetes</taxon>
        <taxon>Polyporales</taxon>
        <taxon>Grifolaceae</taxon>
        <taxon>Grifola</taxon>
    </lineage>
</organism>
<feature type="compositionally biased region" description="Basic and acidic residues" evidence="1">
    <location>
        <begin position="61"/>
        <end position="95"/>
    </location>
</feature>
<protein>
    <submittedName>
        <fullName evidence="2">Uncharacterized protein</fullName>
    </submittedName>
</protein>
<dbReference type="Proteomes" id="UP000092993">
    <property type="component" value="Unassembled WGS sequence"/>
</dbReference>
<reference evidence="2 3" key="1">
    <citation type="submission" date="2016-03" db="EMBL/GenBank/DDBJ databases">
        <title>Whole genome sequencing of Grifola frondosa 9006-11.</title>
        <authorList>
            <person name="Min B."/>
            <person name="Park H."/>
            <person name="Kim J.-G."/>
            <person name="Cho H."/>
            <person name="Oh Y.-L."/>
            <person name="Kong W.-S."/>
            <person name="Choi I.-G."/>
        </authorList>
    </citation>
    <scope>NUCLEOTIDE SEQUENCE [LARGE SCALE GENOMIC DNA]</scope>
    <source>
        <strain evidence="2 3">9006-11</strain>
    </source>
</reference>
<feature type="region of interest" description="Disordered" evidence="1">
    <location>
        <begin position="119"/>
        <end position="198"/>
    </location>
</feature>
<gene>
    <name evidence="2" type="ORF">A0H81_09805</name>
</gene>
<comment type="caution">
    <text evidence="2">The sequence shown here is derived from an EMBL/GenBank/DDBJ whole genome shotgun (WGS) entry which is preliminary data.</text>
</comment>
<feature type="compositionally biased region" description="Polar residues" evidence="1">
    <location>
        <begin position="312"/>
        <end position="328"/>
    </location>
</feature>
<proteinExistence type="predicted"/>
<evidence type="ECO:0000313" key="3">
    <source>
        <dbReference type="Proteomes" id="UP000092993"/>
    </source>
</evidence>
<accession>A0A1C7M0V7</accession>
<dbReference type="OMA" id="FTHEASP"/>
<feature type="compositionally biased region" description="Low complexity" evidence="1">
    <location>
        <begin position="174"/>
        <end position="190"/>
    </location>
</feature>